<dbReference type="InterPro" id="IPR036922">
    <property type="entry name" value="Rieske_2Fe-2S_sf"/>
</dbReference>
<keyword evidence="7" id="KW-0408">Iron</keyword>
<evidence type="ECO:0000256" key="9">
    <source>
        <dbReference type="ARBA" id="ARBA00023136"/>
    </source>
</evidence>
<dbReference type="InterPro" id="IPR017941">
    <property type="entry name" value="Rieske_2Fe-2S"/>
</dbReference>
<keyword evidence="11" id="KW-0249">Electron transport</keyword>
<organism evidence="14 15">
    <name type="scientific">Thecamonas trahens ATCC 50062</name>
    <dbReference type="NCBI Taxonomy" id="461836"/>
    <lineage>
        <taxon>Eukaryota</taxon>
        <taxon>Apusozoa</taxon>
        <taxon>Apusomonadida</taxon>
        <taxon>Apusomonadidae</taxon>
        <taxon>Thecamonas</taxon>
    </lineage>
</organism>
<dbReference type="PROSITE" id="PS51296">
    <property type="entry name" value="RIESKE"/>
    <property type="match status" value="1"/>
</dbReference>
<evidence type="ECO:0000256" key="10">
    <source>
        <dbReference type="ARBA" id="ARBA00023157"/>
    </source>
</evidence>
<dbReference type="Gene3D" id="1.20.5.270">
    <property type="entry name" value="Ubiquinol cytochrome reductase, transmembrane domain"/>
    <property type="match status" value="1"/>
</dbReference>
<dbReference type="GO" id="GO:0046872">
    <property type="term" value="F:metal ion binding"/>
    <property type="evidence" value="ECO:0007669"/>
    <property type="project" value="UniProtKB-KW"/>
</dbReference>
<keyword evidence="12" id="KW-0496">Mitochondrion</keyword>
<evidence type="ECO:0000256" key="11">
    <source>
        <dbReference type="RuleBase" id="RU004494"/>
    </source>
</evidence>
<dbReference type="AlphaFoldDB" id="A0A0L0DIL4"/>
<dbReference type="EMBL" id="GL349436">
    <property type="protein sequence ID" value="KNC52224.1"/>
    <property type="molecule type" value="Genomic_DNA"/>
</dbReference>
<comment type="catalytic activity">
    <reaction evidence="11">
        <text>a quinol + 2 Fe(III)-[cytochrome c](out) = a quinone + 2 Fe(II)-[cytochrome c](out) + 2 H(+)(out)</text>
        <dbReference type="Rhea" id="RHEA:11484"/>
        <dbReference type="Rhea" id="RHEA-COMP:10350"/>
        <dbReference type="Rhea" id="RHEA-COMP:14399"/>
        <dbReference type="ChEBI" id="CHEBI:15378"/>
        <dbReference type="ChEBI" id="CHEBI:24646"/>
        <dbReference type="ChEBI" id="CHEBI:29033"/>
        <dbReference type="ChEBI" id="CHEBI:29034"/>
        <dbReference type="ChEBI" id="CHEBI:132124"/>
        <dbReference type="EC" id="7.1.1.8"/>
    </reaction>
</comment>
<dbReference type="NCBIfam" id="TIGR01416">
    <property type="entry name" value="Rieske_proteo"/>
    <property type="match status" value="1"/>
</dbReference>
<dbReference type="SUPFAM" id="SSF81502">
    <property type="entry name" value="ISP transmembrane anchor"/>
    <property type="match status" value="1"/>
</dbReference>
<evidence type="ECO:0000256" key="5">
    <source>
        <dbReference type="ARBA" id="ARBA00022723"/>
    </source>
</evidence>
<evidence type="ECO:0000256" key="2">
    <source>
        <dbReference type="ARBA" id="ARBA00010651"/>
    </source>
</evidence>
<evidence type="ECO:0000256" key="4">
    <source>
        <dbReference type="ARBA" id="ARBA00022714"/>
    </source>
</evidence>
<dbReference type="PRINTS" id="PR00162">
    <property type="entry name" value="RIESKE"/>
</dbReference>
<keyword evidence="9" id="KW-0472">Membrane</keyword>
<evidence type="ECO:0000256" key="12">
    <source>
        <dbReference type="RuleBase" id="RU004495"/>
    </source>
</evidence>
<keyword evidence="3" id="KW-0812">Transmembrane</keyword>
<dbReference type="FunFam" id="2.102.10.10:FF:000001">
    <property type="entry name" value="Cytochrome b-c1 complex subunit Rieske, mitochondrial"/>
    <property type="match status" value="1"/>
</dbReference>
<evidence type="ECO:0000259" key="13">
    <source>
        <dbReference type="PROSITE" id="PS51296"/>
    </source>
</evidence>
<proteinExistence type="inferred from homology"/>
<comment type="cofactor">
    <cofactor evidence="11">
        <name>[2Fe-2S] cluster</name>
        <dbReference type="ChEBI" id="CHEBI:190135"/>
    </cofactor>
    <text evidence="11">Binds 1 [2Fe-2S] cluster per subunit.</text>
</comment>
<feature type="domain" description="Rieske" evidence="13">
    <location>
        <begin position="159"/>
        <end position="256"/>
    </location>
</feature>
<dbReference type="PANTHER" id="PTHR10134">
    <property type="entry name" value="CYTOCHROME B-C1 COMPLEX SUBUNIT RIESKE, MITOCHONDRIAL"/>
    <property type="match status" value="1"/>
</dbReference>
<evidence type="ECO:0000313" key="14">
    <source>
        <dbReference type="EMBL" id="KNC52224.1"/>
    </source>
</evidence>
<protein>
    <recommendedName>
        <fullName evidence="11">Cytochrome b-c1 complex subunit Rieske, mitochondrial</fullName>
        <ecNumber evidence="11">7.1.1.8</ecNumber>
    </recommendedName>
</protein>
<dbReference type="InterPro" id="IPR014349">
    <property type="entry name" value="Rieske_Fe-S_prot"/>
</dbReference>
<comment type="similarity">
    <text evidence="2">Belongs to the Rieske iron-sulfur protein family.</text>
</comment>
<comment type="subcellular location">
    <subcellularLocation>
        <location evidence="1">Membrane</location>
        <topology evidence="1">Single-pass membrane protein</topology>
    </subcellularLocation>
    <subcellularLocation>
        <location evidence="12">Mitochondrion inner membrane</location>
    </subcellularLocation>
</comment>
<dbReference type="EC" id="7.1.1.8" evidence="11"/>
<dbReference type="GO" id="GO:0008121">
    <property type="term" value="F:quinol-cytochrome-c reductase activity"/>
    <property type="evidence" value="ECO:0007669"/>
    <property type="project" value="UniProtKB-EC"/>
</dbReference>
<dbReference type="GeneID" id="25560823"/>
<comment type="miscellaneous">
    <text evidence="11">The Rieske protein is a high potential 2Fe-2S protein.</text>
</comment>
<dbReference type="Pfam" id="PF00355">
    <property type="entry name" value="Rieske"/>
    <property type="match status" value="1"/>
</dbReference>
<keyword evidence="11" id="KW-0813">Transport</keyword>
<evidence type="ECO:0000256" key="3">
    <source>
        <dbReference type="ARBA" id="ARBA00022692"/>
    </source>
</evidence>
<evidence type="ECO:0000313" key="15">
    <source>
        <dbReference type="Proteomes" id="UP000054408"/>
    </source>
</evidence>
<evidence type="ECO:0000256" key="8">
    <source>
        <dbReference type="ARBA" id="ARBA00023014"/>
    </source>
</evidence>
<keyword evidence="10" id="KW-1015">Disulfide bond</keyword>
<gene>
    <name evidence="14" type="ORF">AMSG_01052</name>
</gene>
<dbReference type="InterPro" id="IPR004192">
    <property type="entry name" value="Rieske_TM"/>
</dbReference>
<dbReference type="InterPro" id="IPR037008">
    <property type="entry name" value="bc1_Rieske_TM_sf"/>
</dbReference>
<dbReference type="Gene3D" id="2.102.10.10">
    <property type="entry name" value="Rieske [2Fe-2S] iron-sulphur domain"/>
    <property type="match status" value="1"/>
</dbReference>
<dbReference type="GO" id="GO:0005743">
    <property type="term" value="C:mitochondrial inner membrane"/>
    <property type="evidence" value="ECO:0007669"/>
    <property type="project" value="UniProtKB-SubCell"/>
</dbReference>
<evidence type="ECO:0000256" key="6">
    <source>
        <dbReference type="ARBA" id="ARBA00022989"/>
    </source>
</evidence>
<name>A0A0L0DIL4_THETB</name>
<dbReference type="GO" id="GO:0051537">
    <property type="term" value="F:2 iron, 2 sulfur cluster binding"/>
    <property type="evidence" value="ECO:0007669"/>
    <property type="project" value="UniProtKB-KW"/>
</dbReference>
<accession>A0A0L0DIL4</accession>
<evidence type="ECO:0000256" key="7">
    <source>
        <dbReference type="ARBA" id="ARBA00023004"/>
    </source>
</evidence>
<evidence type="ECO:0000256" key="1">
    <source>
        <dbReference type="ARBA" id="ARBA00004167"/>
    </source>
</evidence>
<keyword evidence="5" id="KW-0479">Metal-binding</keyword>
<dbReference type="SUPFAM" id="SSF50022">
    <property type="entry name" value="ISP domain"/>
    <property type="match status" value="1"/>
</dbReference>
<keyword evidence="15" id="KW-1185">Reference proteome</keyword>
<keyword evidence="12" id="KW-0679">Respiratory chain</keyword>
<dbReference type="CDD" id="cd03470">
    <property type="entry name" value="Rieske_cytochrome_bc1"/>
    <property type="match status" value="1"/>
</dbReference>
<dbReference type="InterPro" id="IPR005805">
    <property type="entry name" value="Rieske_Fe-S_prot_C"/>
</dbReference>
<dbReference type="OrthoDB" id="1637982at2759"/>
<keyword evidence="8" id="KW-0411">Iron-sulfur</keyword>
<dbReference type="RefSeq" id="XP_013762226.1">
    <property type="nucleotide sequence ID" value="XM_013906772.1"/>
</dbReference>
<dbReference type="STRING" id="461836.A0A0L0DIL4"/>
<reference evidence="14 15" key="1">
    <citation type="submission" date="2010-05" db="EMBL/GenBank/DDBJ databases">
        <title>The Genome Sequence of Thecamonas trahens ATCC 50062.</title>
        <authorList>
            <consortium name="The Broad Institute Genome Sequencing Platform"/>
            <person name="Russ C."/>
            <person name="Cuomo C."/>
            <person name="Shea T."/>
            <person name="Young S.K."/>
            <person name="Zeng Q."/>
            <person name="Koehrsen M."/>
            <person name="Haas B."/>
            <person name="Borodovsky M."/>
            <person name="Guigo R."/>
            <person name="Alvarado L."/>
            <person name="Berlin A."/>
            <person name="Bochicchio J."/>
            <person name="Borenstein D."/>
            <person name="Chapman S."/>
            <person name="Chen Z."/>
            <person name="Freedman E."/>
            <person name="Gellesch M."/>
            <person name="Goldberg J."/>
            <person name="Griggs A."/>
            <person name="Gujja S."/>
            <person name="Heilman E."/>
            <person name="Heiman D."/>
            <person name="Hepburn T."/>
            <person name="Howarth C."/>
            <person name="Jen D."/>
            <person name="Larson L."/>
            <person name="Mehta T."/>
            <person name="Park D."/>
            <person name="Pearson M."/>
            <person name="Roberts A."/>
            <person name="Saif S."/>
            <person name="Shenoy N."/>
            <person name="Sisk P."/>
            <person name="Stolte C."/>
            <person name="Sykes S."/>
            <person name="Thomson T."/>
            <person name="Walk T."/>
            <person name="White J."/>
            <person name="Yandava C."/>
            <person name="Burger G."/>
            <person name="Gray M.W."/>
            <person name="Holland P.W.H."/>
            <person name="King N."/>
            <person name="Lang F.B.F."/>
            <person name="Roger A.J."/>
            <person name="Ruiz-Trillo I."/>
            <person name="Lander E."/>
            <person name="Nusbaum C."/>
        </authorList>
    </citation>
    <scope>NUCLEOTIDE SEQUENCE [LARGE SCALE GENOMIC DNA]</scope>
    <source>
        <strain evidence="14 15">ATCC 50062</strain>
    </source>
</reference>
<sequence length="258" mass="27044">MLRLLVPSALKSARVVVPKAAPALLMGTPASSSSNDESNAKSAAAAPALRAAAPALDAFSSPSALVRHASGMPTTGPDFGKYKAKGETPESSRAYAYMMVGATGFVAATMAKTMVVDFVSTMSASADVLALSSVEVDVASIPEGKSVVVKWRGKPVFIKHRTKADIDREGALDTSTLRDPETDAIRHAPGRPEWLVLLAICTHLGCVPIAGQGDYNGYFCPCHGSHYDGSGRIRKGPAPRNLEIPEYTFVSDSVVKIG</sequence>
<dbReference type="Proteomes" id="UP000054408">
    <property type="component" value="Unassembled WGS sequence"/>
</dbReference>
<dbReference type="Pfam" id="PF02921">
    <property type="entry name" value="UCR_TM"/>
    <property type="match status" value="1"/>
</dbReference>
<dbReference type="InterPro" id="IPR006317">
    <property type="entry name" value="Ubiquinol_cyt_c_Rdtase_Fe-S-su"/>
</dbReference>
<dbReference type="eggNOG" id="KOG1671">
    <property type="taxonomic scope" value="Eukaryota"/>
</dbReference>
<keyword evidence="6" id="KW-1133">Transmembrane helix</keyword>
<keyword evidence="4" id="KW-0001">2Fe-2S</keyword>